<organism evidence="2 3">
    <name type="scientific">Vagococcus entomophilus</name>
    <dbReference type="NCBI Taxonomy" id="1160095"/>
    <lineage>
        <taxon>Bacteria</taxon>
        <taxon>Bacillati</taxon>
        <taxon>Bacillota</taxon>
        <taxon>Bacilli</taxon>
        <taxon>Lactobacillales</taxon>
        <taxon>Enterococcaceae</taxon>
        <taxon>Vagococcus</taxon>
    </lineage>
</organism>
<name>A0A430AGN0_9ENTE</name>
<dbReference type="RefSeq" id="WP_126824467.1">
    <property type="nucleotide sequence ID" value="NZ_JBHLWU010000002.1"/>
</dbReference>
<keyword evidence="3" id="KW-1185">Reference proteome</keyword>
<sequence length="217" mass="24656">MRYKNKRKKNRLFFVIVIFIAGVFIYGIFGAPRNILGGDQAKIQQALNDNEKYINDKTGGDHDSTKSYKHLVAIGDSVMLGAAKDMMDQMPGITVDAKESRQLFSIEAILKKGKVGEKVIIGLGTNGVFDEDTFVEEMDLLKDKKVYWINLCAPTTTWETSINETISEMGKKYNNLTIIDWKSEGSKHPKWFYEDQIHLNMEGRKGYAAFIKKSIDQ</sequence>
<feature type="transmembrane region" description="Helical" evidence="1">
    <location>
        <begin position="12"/>
        <end position="29"/>
    </location>
</feature>
<comment type="caution">
    <text evidence="2">The sequence shown here is derived from an EMBL/GenBank/DDBJ whole genome shotgun (WGS) entry which is preliminary data.</text>
</comment>
<evidence type="ECO:0008006" key="4">
    <source>
        <dbReference type="Google" id="ProtNLM"/>
    </source>
</evidence>
<keyword evidence="1" id="KW-1133">Transmembrane helix</keyword>
<reference evidence="2 3" key="1">
    <citation type="submission" date="2017-05" db="EMBL/GenBank/DDBJ databases">
        <title>Vagococcus spp. assemblies.</title>
        <authorList>
            <person name="Gulvik C.A."/>
        </authorList>
    </citation>
    <scope>NUCLEOTIDE SEQUENCE [LARGE SCALE GENOMIC DNA]</scope>
    <source>
        <strain evidence="2 3">DSM 24756</strain>
    </source>
</reference>
<accession>A0A430AGN0</accession>
<dbReference type="EMBL" id="NGJZ01000002">
    <property type="protein sequence ID" value="RSU07060.1"/>
    <property type="molecule type" value="Genomic_DNA"/>
</dbReference>
<proteinExistence type="predicted"/>
<dbReference type="OrthoDB" id="9796461at2"/>
<keyword evidence="1" id="KW-0472">Membrane</keyword>
<dbReference type="AlphaFoldDB" id="A0A430AGN0"/>
<dbReference type="Gene3D" id="3.40.50.1110">
    <property type="entry name" value="SGNH hydrolase"/>
    <property type="match status" value="1"/>
</dbReference>
<gene>
    <name evidence="2" type="ORF">CBF30_07325</name>
</gene>
<dbReference type="Proteomes" id="UP000288669">
    <property type="component" value="Unassembled WGS sequence"/>
</dbReference>
<evidence type="ECO:0000256" key="1">
    <source>
        <dbReference type="SAM" id="Phobius"/>
    </source>
</evidence>
<evidence type="ECO:0000313" key="3">
    <source>
        <dbReference type="Proteomes" id="UP000288669"/>
    </source>
</evidence>
<dbReference type="InterPro" id="IPR036514">
    <property type="entry name" value="SGNH_hydro_sf"/>
</dbReference>
<protein>
    <recommendedName>
        <fullName evidence="4">Acyltransferase</fullName>
    </recommendedName>
</protein>
<dbReference type="SUPFAM" id="SSF52266">
    <property type="entry name" value="SGNH hydrolase"/>
    <property type="match status" value="1"/>
</dbReference>
<keyword evidence="1" id="KW-0812">Transmembrane</keyword>
<evidence type="ECO:0000313" key="2">
    <source>
        <dbReference type="EMBL" id="RSU07060.1"/>
    </source>
</evidence>